<feature type="region of interest" description="Disordered" evidence="1">
    <location>
        <begin position="32"/>
        <end position="59"/>
    </location>
</feature>
<dbReference type="EMBL" id="WISR01000290">
    <property type="protein sequence ID" value="MQW38033.1"/>
    <property type="molecule type" value="Genomic_DNA"/>
</dbReference>
<organism evidence="2 3">
    <name type="scientific">Rhizobium meliloti</name>
    <name type="common">Ensifer meliloti</name>
    <name type="synonym">Sinorhizobium meliloti</name>
    <dbReference type="NCBI Taxonomy" id="382"/>
    <lineage>
        <taxon>Bacteria</taxon>
        <taxon>Pseudomonadati</taxon>
        <taxon>Pseudomonadota</taxon>
        <taxon>Alphaproteobacteria</taxon>
        <taxon>Hyphomicrobiales</taxon>
        <taxon>Rhizobiaceae</taxon>
        <taxon>Sinorhizobium/Ensifer group</taxon>
        <taxon>Sinorhizobium</taxon>
    </lineage>
</organism>
<evidence type="ECO:0000313" key="3">
    <source>
        <dbReference type="Proteomes" id="UP000429484"/>
    </source>
</evidence>
<evidence type="ECO:0000313" key="2">
    <source>
        <dbReference type="EMBL" id="MQW38033.1"/>
    </source>
</evidence>
<dbReference type="AlphaFoldDB" id="A0A222IF07"/>
<reference evidence="2 3" key="1">
    <citation type="journal article" date="2013" name="Genome Biol.">
        <title>Comparative genomics of the core and accessory genomes of 48 Sinorhizobium strains comprising five genospecies.</title>
        <authorList>
            <person name="Sugawara M."/>
            <person name="Epstein B."/>
            <person name="Badgley B.D."/>
            <person name="Unno T."/>
            <person name="Xu L."/>
            <person name="Reese J."/>
            <person name="Gyaneshwar P."/>
            <person name="Denny R."/>
            <person name="Mudge J."/>
            <person name="Bharti A.K."/>
            <person name="Farmer A.D."/>
            <person name="May G.D."/>
            <person name="Woodward J.E."/>
            <person name="Medigue C."/>
            <person name="Vallenet D."/>
            <person name="Lajus A."/>
            <person name="Rouy Z."/>
            <person name="Martinez-Vaz B."/>
            <person name="Tiffin P."/>
            <person name="Young N.D."/>
            <person name="Sadowsky M.J."/>
        </authorList>
    </citation>
    <scope>NUCLEOTIDE SEQUENCE [LARGE SCALE GENOMIC DNA]</scope>
    <source>
        <strain evidence="2 3">N6B1</strain>
    </source>
</reference>
<dbReference type="Proteomes" id="UP000429484">
    <property type="component" value="Unassembled WGS sequence"/>
</dbReference>
<protein>
    <submittedName>
        <fullName evidence="2">Uncharacterized protein</fullName>
    </submittedName>
</protein>
<gene>
    <name evidence="2" type="ORF">GHK53_36190</name>
</gene>
<name>A0A222IF07_RHIML</name>
<accession>A0A222IF07</accession>
<evidence type="ECO:0000256" key="1">
    <source>
        <dbReference type="SAM" id="MobiDB-lite"/>
    </source>
</evidence>
<comment type="caution">
    <text evidence="2">The sequence shown here is derived from an EMBL/GenBank/DDBJ whole genome shotgun (WGS) entry which is preliminary data.</text>
</comment>
<sequence length="59" mass="6449">MPVRAHYSCYASGIPNIGSDCQDDALKHSDTPGGLRWPIHISDERSAPSWTSKGEAIHE</sequence>
<proteinExistence type="predicted"/>